<dbReference type="Proteomes" id="UP000036780">
    <property type="component" value="Unassembled WGS sequence"/>
</dbReference>
<gene>
    <name evidence="2" type="ORF">AFK71_10310</name>
</gene>
<dbReference type="RefSeq" id="WP_050351459.1">
    <property type="nucleotide sequence ID" value="NZ_BOSN01000003.1"/>
</dbReference>
<reference evidence="3" key="1">
    <citation type="submission" date="2015-07" db="EMBL/GenBank/DDBJ databases">
        <title>Fjat-10053 dsm26.</title>
        <authorList>
            <person name="Liu B."/>
            <person name="Wang J."/>
            <person name="Zhu Y."/>
            <person name="Liu G."/>
            <person name="Chen Q."/>
            <person name="Chen Z."/>
            <person name="Lan J."/>
            <person name="Che J."/>
            <person name="Ge C."/>
            <person name="Shi H."/>
            <person name="Pan Z."/>
            <person name="Liu X."/>
        </authorList>
    </citation>
    <scope>NUCLEOTIDE SEQUENCE [LARGE SCALE GENOMIC DNA]</scope>
    <source>
        <strain evidence="3">DSM 26</strain>
    </source>
</reference>
<sequence>MHFYNDHYDPSLDEQHEFPFSTLENVFLEPRQTGGGFGPPGPPPGFPGSGGPPGFPGTGGVIPGFPTIPGVGGGGQPPSAPPPAFTPQISQVQTFAVDPGAIRNCLFRYTYIWLRRSAFWFFPTFVGRNSIAGFRWTGFNWVYFGIDLNRIQSFQCF</sequence>
<evidence type="ECO:0000256" key="1">
    <source>
        <dbReference type="SAM" id="MobiDB-lite"/>
    </source>
</evidence>
<accession>A0A0L0QK53</accession>
<dbReference type="EMBL" id="LGTO01000007">
    <property type="protein sequence ID" value="KNE18962.1"/>
    <property type="molecule type" value="Genomic_DNA"/>
</dbReference>
<feature type="compositionally biased region" description="Gly residues" evidence="1">
    <location>
        <begin position="47"/>
        <end position="62"/>
    </location>
</feature>
<proteinExistence type="predicted"/>
<dbReference type="AlphaFoldDB" id="A0A0L0QK53"/>
<organism evidence="2 3">
    <name type="scientific">Virgibacillus pantothenticus</name>
    <dbReference type="NCBI Taxonomy" id="1473"/>
    <lineage>
        <taxon>Bacteria</taxon>
        <taxon>Bacillati</taxon>
        <taxon>Bacillota</taxon>
        <taxon>Bacilli</taxon>
        <taxon>Bacillales</taxon>
        <taxon>Bacillaceae</taxon>
        <taxon>Virgibacillus</taxon>
    </lineage>
</organism>
<protein>
    <recommendedName>
        <fullName evidence="4">Transporter</fullName>
    </recommendedName>
</protein>
<name>A0A0L0QK53_VIRPA</name>
<keyword evidence="3" id="KW-1185">Reference proteome</keyword>
<dbReference type="GeneID" id="66871953"/>
<comment type="caution">
    <text evidence="2">The sequence shown here is derived from an EMBL/GenBank/DDBJ whole genome shotgun (WGS) entry which is preliminary data.</text>
</comment>
<dbReference type="PATRIC" id="fig|1473.5.peg.567"/>
<evidence type="ECO:0000313" key="2">
    <source>
        <dbReference type="EMBL" id="KNE18962.1"/>
    </source>
</evidence>
<dbReference type="OrthoDB" id="2068061at2"/>
<feature type="region of interest" description="Disordered" evidence="1">
    <location>
        <begin position="29"/>
        <end position="81"/>
    </location>
</feature>
<evidence type="ECO:0008006" key="4">
    <source>
        <dbReference type="Google" id="ProtNLM"/>
    </source>
</evidence>
<evidence type="ECO:0000313" key="3">
    <source>
        <dbReference type="Proteomes" id="UP000036780"/>
    </source>
</evidence>